<dbReference type="EMBL" id="JANAKD010000011">
    <property type="protein sequence ID" value="KAJ3499412.1"/>
    <property type="molecule type" value="Genomic_DNA"/>
</dbReference>
<sequence>MVVEDKGPLCLAVIIATLAVSSVFVFARVLTRTLIRPQFGWDDGLIVVTWALILAYNITMFISIDRGYGRHILDLTEQQTVGAVEAEVIGQFFAIASFPSGKASIAFLLHRIFPGRKLAWFLWTVVGANAVCFYVDAILILAQCQPVAFQWDHSIPGGSCWSSKVVIDWGFLTGVTGAVTDFVFALLPWYYIRSLQMGVKEKLSVGVALSMGLFAGACSILKIYYTSTLGAHADFTFDTVPLVIWSCTELALINIAACIPTLRPLYTWLTGEGRGAARTKPYAYPSGYGEGTGHFVRVSNRSNRSIQAGQEDEHALNIYHSKSYRVSFEESPETPSKPPSAYANHT</sequence>
<evidence type="ECO:0000313" key="2">
    <source>
        <dbReference type="Proteomes" id="UP001148737"/>
    </source>
</evidence>
<protein>
    <submittedName>
        <fullName evidence="1">Uncharacterized protein</fullName>
    </submittedName>
</protein>
<evidence type="ECO:0000313" key="1">
    <source>
        <dbReference type="EMBL" id="KAJ3499412.1"/>
    </source>
</evidence>
<comment type="caution">
    <text evidence="1">The sequence shown here is derived from an EMBL/GenBank/DDBJ whole genome shotgun (WGS) entry which is preliminary data.</text>
</comment>
<name>A0ACC1RAA3_9HYPO</name>
<proteinExistence type="predicted"/>
<reference evidence="1" key="1">
    <citation type="submission" date="2022-07" db="EMBL/GenBank/DDBJ databases">
        <title>Genome Sequence of Lecanicillium saksenae.</title>
        <authorList>
            <person name="Buettner E."/>
        </authorList>
    </citation>
    <scope>NUCLEOTIDE SEQUENCE</scope>
    <source>
        <strain evidence="1">VT-O1</strain>
    </source>
</reference>
<organism evidence="1 2">
    <name type="scientific">Lecanicillium saksenae</name>
    <dbReference type="NCBI Taxonomy" id="468837"/>
    <lineage>
        <taxon>Eukaryota</taxon>
        <taxon>Fungi</taxon>
        <taxon>Dikarya</taxon>
        <taxon>Ascomycota</taxon>
        <taxon>Pezizomycotina</taxon>
        <taxon>Sordariomycetes</taxon>
        <taxon>Hypocreomycetidae</taxon>
        <taxon>Hypocreales</taxon>
        <taxon>Cordycipitaceae</taxon>
        <taxon>Lecanicillium</taxon>
    </lineage>
</organism>
<dbReference type="Proteomes" id="UP001148737">
    <property type="component" value="Unassembled WGS sequence"/>
</dbReference>
<gene>
    <name evidence="1" type="ORF">NLG97_g341</name>
</gene>
<keyword evidence="2" id="KW-1185">Reference proteome</keyword>
<accession>A0ACC1RAA3</accession>